<dbReference type="InterPro" id="IPR035924">
    <property type="entry name" value="FlaG-like_sf"/>
</dbReference>
<dbReference type="PANTHER" id="PTHR37166">
    <property type="entry name" value="PROTEIN FLAG"/>
    <property type="match status" value="1"/>
</dbReference>
<dbReference type="Pfam" id="PF03646">
    <property type="entry name" value="FlaG"/>
    <property type="match status" value="1"/>
</dbReference>
<protein>
    <submittedName>
        <fullName evidence="2">Flagellar protein FlaG</fullName>
    </submittedName>
</protein>
<proteinExistence type="predicted"/>
<dbReference type="SUPFAM" id="SSF160214">
    <property type="entry name" value="FlaG-like"/>
    <property type="match status" value="1"/>
</dbReference>
<dbReference type="InterPro" id="IPR005186">
    <property type="entry name" value="FlaG"/>
</dbReference>
<dbReference type="Gene3D" id="3.30.160.170">
    <property type="entry name" value="FlaG-like"/>
    <property type="match status" value="1"/>
</dbReference>
<evidence type="ECO:0000313" key="2">
    <source>
        <dbReference type="EMBL" id="QVK23714.1"/>
    </source>
</evidence>
<evidence type="ECO:0000313" key="3">
    <source>
        <dbReference type="Proteomes" id="UP000676428"/>
    </source>
</evidence>
<organism evidence="2 3">
    <name type="scientific">Shewanella dokdonensis</name>
    <dbReference type="NCBI Taxonomy" id="712036"/>
    <lineage>
        <taxon>Bacteria</taxon>
        <taxon>Pseudomonadati</taxon>
        <taxon>Pseudomonadota</taxon>
        <taxon>Gammaproteobacteria</taxon>
        <taxon>Alteromonadales</taxon>
        <taxon>Shewanellaceae</taxon>
        <taxon>Shewanella</taxon>
    </lineage>
</organism>
<dbReference type="Proteomes" id="UP000676428">
    <property type="component" value="Chromosome"/>
</dbReference>
<keyword evidence="2" id="KW-0282">Flagellum</keyword>
<feature type="compositionally biased region" description="Polar residues" evidence="1">
    <location>
        <begin position="19"/>
        <end position="60"/>
    </location>
</feature>
<feature type="region of interest" description="Disordered" evidence="1">
    <location>
        <begin position="1"/>
        <end position="60"/>
    </location>
</feature>
<keyword evidence="2" id="KW-0969">Cilium</keyword>
<dbReference type="EMBL" id="CP074572">
    <property type="protein sequence ID" value="QVK23714.1"/>
    <property type="molecule type" value="Genomic_DNA"/>
</dbReference>
<evidence type="ECO:0000256" key="1">
    <source>
        <dbReference type="SAM" id="MobiDB-lite"/>
    </source>
</evidence>
<dbReference type="PANTHER" id="PTHR37166:SF1">
    <property type="entry name" value="PROTEIN FLAG"/>
    <property type="match status" value="1"/>
</dbReference>
<accession>A0ABX8DG33</accession>
<keyword evidence="3" id="KW-1185">Reference proteome</keyword>
<keyword evidence="2" id="KW-0966">Cell projection</keyword>
<feature type="compositionally biased region" description="Polar residues" evidence="1">
    <location>
        <begin position="1"/>
        <end position="12"/>
    </location>
</feature>
<sequence>MIDLNVSSSNAAITKPDVVQTSPKTKSLTSSELALQKTTETKDSTGTSASSVQDATTPEQLQSVTEQLSHTMDLMRKGLEFRVDDKSGKSVVSVLDMNSGDVIRQIPSEEALKLAEKLSEVADGLLMKTEA</sequence>
<reference evidence="2 3" key="1">
    <citation type="journal article" date="2012" name="Int. J. Syst. Evol. Microbiol.">
        <title>Shewanella dokdonensis sp. nov., isolated from seawater.</title>
        <authorList>
            <person name="Sung H.R."/>
            <person name="Yoon J.H."/>
            <person name="Ghim S.Y."/>
        </authorList>
    </citation>
    <scope>NUCLEOTIDE SEQUENCE [LARGE SCALE GENOMIC DNA]</scope>
    <source>
        <strain evidence="2 3">DSM 23626</strain>
    </source>
</reference>
<name>A0ABX8DG33_9GAMM</name>
<gene>
    <name evidence="2" type="ORF">KHX94_03120</name>
</gene>